<dbReference type="Proteomes" id="UP000180254">
    <property type="component" value="Unassembled WGS sequence"/>
</dbReference>
<dbReference type="InterPro" id="IPR007391">
    <property type="entry name" value="Vancomycin_resist_VanW"/>
</dbReference>
<evidence type="ECO:0000313" key="2">
    <source>
        <dbReference type="EMBL" id="OHW62234.1"/>
    </source>
</evidence>
<sequence>MRYTGGVLMKRGEEMRTRVERAKRRRQKALRTMAIVIILSTITLSATGYIYASKLLEKEVIYDGVSIGGIDVGNMTKEQAKAELEELYSRPLSEKKLVLRYDDYMKEISYSDIGAEYDYDEAVEKAFEIGRSDGFFGNLGSVLKAKSGDFELSMTMKTDRGRIDKILQSVKSELDRDPVDATIDASSGEIAVVEEQNGQTVDIKLLDKKVKEGLGSEAEVEIPVKLEQPKIKSEELREIKSQIGHYSTSFSSSDAGRNHNILLSSESIDGKIIMPGEIFSFNDSTGLRDRANGYKESIIIVNKKPVPGVGGGVCQTSSTLYNAIANTGLEVVERHNHSLPVGYVPRGMDATVSDNTLDFRFRNSFDYPVFIKSDIVGNTVQVRIYGK</sequence>
<organism evidence="2 3">
    <name type="scientific">Andreesenia angusta</name>
    <dbReference type="NCBI Taxonomy" id="39480"/>
    <lineage>
        <taxon>Bacteria</taxon>
        <taxon>Bacillati</taxon>
        <taxon>Bacillota</taxon>
        <taxon>Tissierellia</taxon>
        <taxon>Tissierellales</taxon>
        <taxon>Gottschalkiaceae</taxon>
        <taxon>Andreesenia</taxon>
    </lineage>
</organism>
<dbReference type="PANTHER" id="PTHR35788">
    <property type="entry name" value="EXPORTED PROTEIN-RELATED"/>
    <property type="match status" value="1"/>
</dbReference>
<dbReference type="EMBL" id="MKIE01000004">
    <property type="protein sequence ID" value="OHW62234.1"/>
    <property type="molecule type" value="Genomic_DNA"/>
</dbReference>
<name>A0A1S1V6U8_9FIRM</name>
<evidence type="ECO:0000313" key="3">
    <source>
        <dbReference type="Proteomes" id="UP000180254"/>
    </source>
</evidence>
<protein>
    <submittedName>
        <fullName evidence="2">Vancomycin B-type resistance protein VanW</fullName>
    </submittedName>
</protein>
<dbReference type="Pfam" id="PF04294">
    <property type="entry name" value="VanW"/>
    <property type="match status" value="1"/>
</dbReference>
<dbReference type="InterPro" id="IPR052913">
    <property type="entry name" value="Glycopeptide_resist_protein"/>
</dbReference>
<reference evidence="2 3" key="1">
    <citation type="submission" date="2016-09" db="EMBL/GenBank/DDBJ databases">
        <title>Genome sequence of Eubacterium angustum.</title>
        <authorList>
            <person name="Poehlein A."/>
            <person name="Daniel R."/>
        </authorList>
    </citation>
    <scope>NUCLEOTIDE SEQUENCE [LARGE SCALE GENOMIC DNA]</scope>
    <source>
        <strain evidence="2 3">DSM 1989</strain>
    </source>
</reference>
<dbReference type="AlphaFoldDB" id="A0A1S1V6U8"/>
<proteinExistence type="predicted"/>
<gene>
    <name evidence="2" type="primary">vanW_1</name>
    <name evidence="2" type="ORF">EUAN_13040</name>
</gene>
<dbReference type="Pfam" id="PF12229">
    <property type="entry name" value="PG_binding_4"/>
    <property type="match status" value="1"/>
</dbReference>
<comment type="caution">
    <text evidence="2">The sequence shown here is derived from an EMBL/GenBank/DDBJ whole genome shotgun (WGS) entry which is preliminary data.</text>
</comment>
<keyword evidence="3" id="KW-1185">Reference proteome</keyword>
<dbReference type="STRING" id="39480.EUAN_13040"/>
<dbReference type="InterPro" id="IPR022029">
    <property type="entry name" value="YoaR-like_PG-bd"/>
</dbReference>
<accession>A0A1S1V6U8</accession>
<feature type="domain" description="YoaR-like putative peptidoglycan binding" evidence="1">
    <location>
        <begin position="107"/>
        <end position="215"/>
    </location>
</feature>
<dbReference type="PANTHER" id="PTHR35788:SF1">
    <property type="entry name" value="EXPORTED PROTEIN"/>
    <property type="match status" value="1"/>
</dbReference>
<evidence type="ECO:0000259" key="1">
    <source>
        <dbReference type="Pfam" id="PF12229"/>
    </source>
</evidence>